<dbReference type="Gene3D" id="3.10.450.50">
    <property type="match status" value="1"/>
</dbReference>
<accession>A0AB33K957</accession>
<proteinExistence type="predicted"/>
<sequence length="123" mass="13087">MSDLNDVVTRYLAIWNEADAGKRADAIADLFAEGATYTDPLADVEGHEGVAAVISGARDQFQGFVFNQYGDIDAHHNIARFQWELVPAAGGENIVIGFDVAVLDGAGKIKSVHGFLDKVPAGL</sequence>
<dbReference type="InterPro" id="IPR032710">
    <property type="entry name" value="NTF2-like_dom_sf"/>
</dbReference>
<gene>
    <name evidence="2" type="ORF">KCMC57_43030</name>
</gene>
<dbReference type="Pfam" id="PF12680">
    <property type="entry name" value="SnoaL_2"/>
    <property type="match status" value="1"/>
</dbReference>
<dbReference type="InterPro" id="IPR037401">
    <property type="entry name" value="SnoaL-like"/>
</dbReference>
<dbReference type="SUPFAM" id="SSF54427">
    <property type="entry name" value="NTF2-like"/>
    <property type="match status" value="1"/>
</dbReference>
<dbReference type="AlphaFoldDB" id="A0AB33K957"/>
<name>A0AB33K957_9ACTN</name>
<protein>
    <submittedName>
        <fullName evidence="2">Nuclear transport factor 2 family protein</fullName>
    </submittedName>
</protein>
<evidence type="ECO:0000313" key="2">
    <source>
        <dbReference type="EMBL" id="BFP47935.1"/>
    </source>
</evidence>
<reference evidence="2" key="1">
    <citation type="submission" date="2024-07" db="EMBL/GenBank/DDBJ databases">
        <title>Complete genome sequences of cellulolytic bacteria, Kitasatospora sp. CMC57 and Streptomyces sp. CMC78, isolated from Japanese agricultural soil.</title>
        <authorList>
            <person name="Hashimoto T."/>
            <person name="Ito M."/>
            <person name="Iwamoto M."/>
            <person name="Fukahori D."/>
            <person name="Shoda T."/>
            <person name="Sakoda M."/>
            <person name="Morohoshi T."/>
            <person name="Mitsuboshi M."/>
            <person name="Nishizawa T."/>
        </authorList>
    </citation>
    <scope>NUCLEOTIDE SEQUENCE</scope>
    <source>
        <strain evidence="2">CMC57</strain>
    </source>
</reference>
<dbReference type="RefSeq" id="WP_407990214.1">
    <property type="nucleotide sequence ID" value="NZ_AP035881.2"/>
</dbReference>
<feature type="domain" description="SnoaL-like" evidence="1">
    <location>
        <begin position="8"/>
        <end position="104"/>
    </location>
</feature>
<dbReference type="EMBL" id="AP035881">
    <property type="protein sequence ID" value="BFP47935.1"/>
    <property type="molecule type" value="Genomic_DNA"/>
</dbReference>
<organism evidence="2">
    <name type="scientific">Kitasatospora sp. CMC57</name>
    <dbReference type="NCBI Taxonomy" id="3231513"/>
    <lineage>
        <taxon>Bacteria</taxon>
        <taxon>Bacillati</taxon>
        <taxon>Actinomycetota</taxon>
        <taxon>Actinomycetes</taxon>
        <taxon>Kitasatosporales</taxon>
        <taxon>Streptomycetaceae</taxon>
        <taxon>Kitasatospora</taxon>
    </lineage>
</organism>
<evidence type="ECO:0000259" key="1">
    <source>
        <dbReference type="Pfam" id="PF12680"/>
    </source>
</evidence>